<evidence type="ECO:0000256" key="4">
    <source>
        <dbReference type="ARBA" id="ARBA00022985"/>
    </source>
</evidence>
<evidence type="ECO:0000313" key="7">
    <source>
        <dbReference type="Proteomes" id="UP000324159"/>
    </source>
</evidence>
<dbReference type="GO" id="GO:0005829">
    <property type="term" value="C:cytosol"/>
    <property type="evidence" value="ECO:0007669"/>
    <property type="project" value="TreeGrafter"/>
</dbReference>
<evidence type="ECO:0000256" key="5">
    <source>
        <dbReference type="HAMAP-Rule" id="MF_00057"/>
    </source>
</evidence>
<comment type="subcellular location">
    <subcellularLocation>
        <location evidence="5">Cytoplasm</location>
    </subcellularLocation>
    <subcellularLocation>
        <location evidence="1">Membrane</location>
    </subcellularLocation>
</comment>
<dbReference type="CDD" id="cd02517">
    <property type="entry name" value="CMP-KDO-Synthetase"/>
    <property type="match status" value="1"/>
</dbReference>
<keyword evidence="2 5" id="KW-0808">Transferase</keyword>
<dbReference type="Proteomes" id="UP000324159">
    <property type="component" value="Unassembled WGS sequence"/>
</dbReference>
<dbReference type="FunFam" id="3.90.550.10:FF:000011">
    <property type="entry name" value="3-deoxy-manno-octulosonate cytidylyltransferase"/>
    <property type="match status" value="1"/>
</dbReference>
<dbReference type="InterPro" id="IPR003329">
    <property type="entry name" value="Cytidylyl_trans"/>
</dbReference>
<organism evidence="6 7">
    <name type="scientific">Geothermobacter ehrlichii</name>
    <dbReference type="NCBI Taxonomy" id="213224"/>
    <lineage>
        <taxon>Bacteria</taxon>
        <taxon>Pseudomonadati</taxon>
        <taxon>Thermodesulfobacteriota</taxon>
        <taxon>Desulfuromonadia</taxon>
        <taxon>Desulfuromonadales</taxon>
        <taxon>Geothermobacteraceae</taxon>
        <taxon>Geothermobacter</taxon>
    </lineage>
</organism>
<dbReference type="GO" id="GO:0033468">
    <property type="term" value="P:CMP-keto-3-deoxy-D-manno-octulosonic acid biosynthetic process"/>
    <property type="evidence" value="ECO:0007669"/>
    <property type="project" value="UniProtKB-UniRule"/>
</dbReference>
<accession>A0A5D3WP77</accession>
<keyword evidence="3 5" id="KW-0548">Nucleotidyltransferase</keyword>
<dbReference type="HAMAP" id="MF_00057">
    <property type="entry name" value="KdsB"/>
    <property type="match status" value="1"/>
</dbReference>
<dbReference type="PANTHER" id="PTHR42866">
    <property type="entry name" value="3-DEOXY-MANNO-OCTULOSONATE CYTIDYLYLTRANSFERASE"/>
    <property type="match status" value="1"/>
</dbReference>
<dbReference type="NCBIfam" id="NF009905">
    <property type="entry name" value="PRK13368.1"/>
    <property type="match status" value="1"/>
</dbReference>
<name>A0A5D3WP77_9BACT</name>
<evidence type="ECO:0000256" key="1">
    <source>
        <dbReference type="ARBA" id="ARBA00004370"/>
    </source>
</evidence>
<dbReference type="EC" id="2.7.7.38" evidence="5"/>
<keyword evidence="4 5" id="KW-0448">Lipopolysaccharide biosynthesis</keyword>
<protein>
    <recommendedName>
        <fullName evidence="5">3-deoxy-manno-octulosonate cytidylyltransferase</fullName>
        <ecNumber evidence="5">2.7.7.38</ecNumber>
    </recommendedName>
    <alternativeName>
        <fullName evidence="5">CMP-2-keto-3-deoxyoctulosonic acid synthase</fullName>
        <shortName evidence="5">CKS</shortName>
        <shortName evidence="5">CMP-KDO synthase</shortName>
    </alternativeName>
</protein>
<keyword evidence="5" id="KW-0963">Cytoplasm</keyword>
<dbReference type="GO" id="GO:0009103">
    <property type="term" value="P:lipopolysaccharide biosynthetic process"/>
    <property type="evidence" value="ECO:0007669"/>
    <property type="project" value="UniProtKB-UniRule"/>
</dbReference>
<dbReference type="SUPFAM" id="SSF53448">
    <property type="entry name" value="Nucleotide-diphospho-sugar transferases"/>
    <property type="match status" value="1"/>
</dbReference>
<comment type="pathway">
    <text evidence="5">Nucleotide-sugar biosynthesis; CMP-3-deoxy-D-manno-octulosonate biosynthesis; CMP-3-deoxy-D-manno-octulosonate from 3-deoxy-D-manno-octulosonate and CTP: step 1/1.</text>
</comment>
<dbReference type="InterPro" id="IPR004528">
    <property type="entry name" value="KdsB"/>
</dbReference>
<dbReference type="RefSeq" id="WP_148894666.1">
    <property type="nucleotide sequence ID" value="NZ_VNIB01000002.1"/>
</dbReference>
<reference evidence="6 7" key="1">
    <citation type="submission" date="2019-07" db="EMBL/GenBank/DDBJ databases">
        <title>Genomic Encyclopedia of Type Strains, Phase IV (KMG-IV): sequencing the most valuable type-strain genomes for metagenomic binning, comparative biology and taxonomic classification.</title>
        <authorList>
            <person name="Goeker M."/>
        </authorList>
    </citation>
    <scope>NUCLEOTIDE SEQUENCE [LARGE SCALE GENOMIC DNA]</scope>
    <source>
        <strain evidence="6 7">SS015</strain>
    </source>
</reference>
<dbReference type="UniPathway" id="UPA00358">
    <property type="reaction ID" value="UER00476"/>
</dbReference>
<keyword evidence="7" id="KW-1185">Reference proteome</keyword>
<dbReference type="Pfam" id="PF02348">
    <property type="entry name" value="CTP_transf_3"/>
    <property type="match status" value="1"/>
</dbReference>
<proteinExistence type="inferred from homology"/>
<dbReference type="Gene3D" id="3.90.550.10">
    <property type="entry name" value="Spore Coat Polysaccharide Biosynthesis Protein SpsA, Chain A"/>
    <property type="match status" value="1"/>
</dbReference>
<comment type="caution">
    <text evidence="6">The sequence shown here is derived from an EMBL/GenBank/DDBJ whole genome shotgun (WGS) entry which is preliminary data.</text>
</comment>
<comment type="function">
    <text evidence="5">Activates KDO (a required 8-carbon sugar) for incorporation into bacterial lipopolysaccharide in Gram-negative bacteria.</text>
</comment>
<gene>
    <name evidence="5" type="primary">kdsB</name>
    <name evidence="6" type="ORF">EDC39_10223</name>
</gene>
<dbReference type="NCBIfam" id="TIGR00466">
    <property type="entry name" value="kdsB"/>
    <property type="match status" value="1"/>
</dbReference>
<dbReference type="NCBIfam" id="NF003950">
    <property type="entry name" value="PRK05450.1-3"/>
    <property type="match status" value="1"/>
</dbReference>
<dbReference type="PANTHER" id="PTHR42866:SF2">
    <property type="entry name" value="3-DEOXY-MANNO-OCTULOSONATE CYTIDYLYLTRANSFERASE, MITOCHONDRIAL"/>
    <property type="match status" value="1"/>
</dbReference>
<dbReference type="NCBIfam" id="NF003952">
    <property type="entry name" value="PRK05450.1-5"/>
    <property type="match status" value="1"/>
</dbReference>
<dbReference type="InterPro" id="IPR029044">
    <property type="entry name" value="Nucleotide-diphossugar_trans"/>
</dbReference>
<sequence length="252" mass="28161">MDITIVIPARYASTRFPGKPLADLLGKPMIQWVYERCRDSRLARRVLVATDDGRIADAVRAFGGEVMMTRSDHPTGTDRLAEVAESLAGDLIINVQGDEPLIDPQSIDLAAEPLLEDESVAMGTLCTPLASADEFMNPNVVKVVCDGRGRALYFSRAPIPWPRDMAERMDEVLRVTPARRHIGLYVYRRDFLRRFPSLPRTPLEQLESLEQLRALEHGYAIMVRQVADHSLGVDTPEDLEQVRSLLAGKAEL</sequence>
<evidence type="ECO:0000313" key="6">
    <source>
        <dbReference type="EMBL" id="TYO99501.1"/>
    </source>
</evidence>
<dbReference type="GO" id="GO:0016020">
    <property type="term" value="C:membrane"/>
    <property type="evidence" value="ECO:0007669"/>
    <property type="project" value="UniProtKB-SubCell"/>
</dbReference>
<comment type="similarity">
    <text evidence="5">Belongs to the KdsB family.</text>
</comment>
<dbReference type="AlphaFoldDB" id="A0A5D3WP77"/>
<evidence type="ECO:0000256" key="3">
    <source>
        <dbReference type="ARBA" id="ARBA00022695"/>
    </source>
</evidence>
<comment type="catalytic activity">
    <reaction evidence="5">
        <text>3-deoxy-alpha-D-manno-oct-2-ulosonate + CTP = CMP-3-deoxy-beta-D-manno-octulosonate + diphosphate</text>
        <dbReference type="Rhea" id="RHEA:23448"/>
        <dbReference type="ChEBI" id="CHEBI:33019"/>
        <dbReference type="ChEBI" id="CHEBI:37563"/>
        <dbReference type="ChEBI" id="CHEBI:85986"/>
        <dbReference type="ChEBI" id="CHEBI:85987"/>
        <dbReference type="EC" id="2.7.7.38"/>
    </reaction>
</comment>
<evidence type="ECO:0000256" key="2">
    <source>
        <dbReference type="ARBA" id="ARBA00022679"/>
    </source>
</evidence>
<dbReference type="EMBL" id="VNIB01000002">
    <property type="protein sequence ID" value="TYO99501.1"/>
    <property type="molecule type" value="Genomic_DNA"/>
</dbReference>
<dbReference type="OrthoDB" id="9815559at2"/>
<dbReference type="GO" id="GO:0008690">
    <property type="term" value="F:3-deoxy-manno-octulosonate cytidylyltransferase activity"/>
    <property type="evidence" value="ECO:0007669"/>
    <property type="project" value="UniProtKB-UniRule"/>
</dbReference>